<feature type="coiled-coil region" evidence="1">
    <location>
        <begin position="4"/>
        <end position="31"/>
    </location>
</feature>
<organism evidence="2 3">
    <name type="scientific">Trifolium medium</name>
    <dbReference type="NCBI Taxonomy" id="97028"/>
    <lineage>
        <taxon>Eukaryota</taxon>
        <taxon>Viridiplantae</taxon>
        <taxon>Streptophyta</taxon>
        <taxon>Embryophyta</taxon>
        <taxon>Tracheophyta</taxon>
        <taxon>Spermatophyta</taxon>
        <taxon>Magnoliopsida</taxon>
        <taxon>eudicotyledons</taxon>
        <taxon>Gunneridae</taxon>
        <taxon>Pentapetalae</taxon>
        <taxon>rosids</taxon>
        <taxon>fabids</taxon>
        <taxon>Fabales</taxon>
        <taxon>Fabaceae</taxon>
        <taxon>Papilionoideae</taxon>
        <taxon>50 kb inversion clade</taxon>
        <taxon>NPAAA clade</taxon>
        <taxon>Hologalegina</taxon>
        <taxon>IRL clade</taxon>
        <taxon>Trifolieae</taxon>
        <taxon>Trifolium</taxon>
    </lineage>
</organism>
<protein>
    <submittedName>
        <fullName evidence="2">Uncharacterized protein</fullName>
    </submittedName>
</protein>
<proteinExistence type="predicted"/>
<dbReference type="Proteomes" id="UP000265520">
    <property type="component" value="Unassembled WGS sequence"/>
</dbReference>
<keyword evidence="3" id="KW-1185">Reference proteome</keyword>
<dbReference type="EMBL" id="LXQA010500572">
    <property type="protein sequence ID" value="MCI55714.1"/>
    <property type="molecule type" value="Genomic_DNA"/>
</dbReference>
<accession>A0A392T5C4</accession>
<feature type="non-terminal residue" evidence="2">
    <location>
        <position position="36"/>
    </location>
</feature>
<sequence length="36" mass="4206">MESYVEKALQVKRLKENVLSLELETEKRKAELLSAE</sequence>
<reference evidence="2 3" key="1">
    <citation type="journal article" date="2018" name="Front. Plant Sci.">
        <title>Red Clover (Trifolium pratense) and Zigzag Clover (T. medium) - A Picture of Genomic Similarities and Differences.</title>
        <authorList>
            <person name="Dluhosova J."/>
            <person name="Istvanek J."/>
            <person name="Nedelnik J."/>
            <person name="Repkova J."/>
        </authorList>
    </citation>
    <scope>NUCLEOTIDE SEQUENCE [LARGE SCALE GENOMIC DNA]</scope>
    <source>
        <strain evidence="3">cv. 10/8</strain>
        <tissue evidence="2">Leaf</tissue>
    </source>
</reference>
<evidence type="ECO:0000313" key="3">
    <source>
        <dbReference type="Proteomes" id="UP000265520"/>
    </source>
</evidence>
<dbReference type="AlphaFoldDB" id="A0A392T5C4"/>
<comment type="caution">
    <text evidence="2">The sequence shown here is derived from an EMBL/GenBank/DDBJ whole genome shotgun (WGS) entry which is preliminary data.</text>
</comment>
<evidence type="ECO:0000256" key="1">
    <source>
        <dbReference type="SAM" id="Coils"/>
    </source>
</evidence>
<keyword evidence="1" id="KW-0175">Coiled coil</keyword>
<name>A0A392T5C4_9FABA</name>
<evidence type="ECO:0000313" key="2">
    <source>
        <dbReference type="EMBL" id="MCI55714.1"/>
    </source>
</evidence>